<accession>A0A9Q3I584</accession>
<dbReference type="AlphaFoldDB" id="A0A9Q3I584"/>
<name>A0A9Q3I584_9BASI</name>
<gene>
    <name evidence="1" type="ORF">O181_066119</name>
</gene>
<comment type="caution">
    <text evidence="1">The sequence shown here is derived from an EMBL/GenBank/DDBJ whole genome shotgun (WGS) entry which is preliminary data.</text>
</comment>
<organism evidence="1 2">
    <name type="scientific">Austropuccinia psidii MF-1</name>
    <dbReference type="NCBI Taxonomy" id="1389203"/>
    <lineage>
        <taxon>Eukaryota</taxon>
        <taxon>Fungi</taxon>
        <taxon>Dikarya</taxon>
        <taxon>Basidiomycota</taxon>
        <taxon>Pucciniomycotina</taxon>
        <taxon>Pucciniomycetes</taxon>
        <taxon>Pucciniales</taxon>
        <taxon>Sphaerophragmiaceae</taxon>
        <taxon>Austropuccinia</taxon>
    </lineage>
</organism>
<reference evidence="1" key="1">
    <citation type="submission" date="2021-03" db="EMBL/GenBank/DDBJ databases">
        <title>Draft genome sequence of rust myrtle Austropuccinia psidii MF-1, a brazilian biotype.</title>
        <authorList>
            <person name="Quecine M.C."/>
            <person name="Pachon D.M.R."/>
            <person name="Bonatelli M.L."/>
            <person name="Correr F.H."/>
            <person name="Franceschini L.M."/>
            <person name="Leite T.F."/>
            <person name="Margarido G.R.A."/>
            <person name="Almeida C.A."/>
            <person name="Ferrarezi J.A."/>
            <person name="Labate C.A."/>
        </authorList>
    </citation>
    <scope>NUCLEOTIDE SEQUENCE</scope>
    <source>
        <strain evidence="1">MF-1</strain>
    </source>
</reference>
<evidence type="ECO:0000313" key="1">
    <source>
        <dbReference type="EMBL" id="MBW0526404.1"/>
    </source>
</evidence>
<protein>
    <submittedName>
        <fullName evidence="1">Uncharacterized protein</fullName>
    </submittedName>
</protein>
<keyword evidence="2" id="KW-1185">Reference proteome</keyword>
<evidence type="ECO:0000313" key="2">
    <source>
        <dbReference type="Proteomes" id="UP000765509"/>
    </source>
</evidence>
<sequence length="116" mass="12843">MCYLAKLRRSSSTQRIQAKANLALAHRGSVALLPPELDAMLSRRQGAQVEDGGLNGVAAKAGTTVHVRRRHSAVTNATYQLKLKQLKLKLIKFNNGQDSTGLLKLEQYSTQWSERL</sequence>
<dbReference type="Proteomes" id="UP000765509">
    <property type="component" value="Unassembled WGS sequence"/>
</dbReference>
<proteinExistence type="predicted"/>
<dbReference type="EMBL" id="AVOT02032636">
    <property type="protein sequence ID" value="MBW0526404.1"/>
    <property type="molecule type" value="Genomic_DNA"/>
</dbReference>